<evidence type="ECO:0000313" key="2">
    <source>
        <dbReference type="Proteomes" id="UP000007800"/>
    </source>
</evidence>
<dbReference type="GeneID" id="9049362"/>
<organism evidence="2">
    <name type="scientific">Perkinsus marinus (strain ATCC 50983 / TXsc)</name>
    <dbReference type="NCBI Taxonomy" id="423536"/>
    <lineage>
        <taxon>Eukaryota</taxon>
        <taxon>Sar</taxon>
        <taxon>Alveolata</taxon>
        <taxon>Perkinsozoa</taxon>
        <taxon>Perkinsea</taxon>
        <taxon>Perkinsida</taxon>
        <taxon>Perkinsidae</taxon>
        <taxon>Perkinsus</taxon>
    </lineage>
</organism>
<gene>
    <name evidence="1" type="ORF">Pmar_PMAR005424</name>
</gene>
<dbReference type="Proteomes" id="UP000007800">
    <property type="component" value="Unassembled WGS sequence"/>
</dbReference>
<evidence type="ECO:0000313" key="1">
    <source>
        <dbReference type="EMBL" id="EER18481.1"/>
    </source>
</evidence>
<name>C5KBF5_PERM5</name>
<keyword evidence="2" id="KW-1185">Reference proteome</keyword>
<dbReference type="RefSeq" id="XP_002786685.1">
    <property type="nucleotide sequence ID" value="XM_002786639.1"/>
</dbReference>
<dbReference type="InParanoid" id="C5KBF5"/>
<proteinExistence type="predicted"/>
<dbReference type="AlphaFoldDB" id="C5KBF5"/>
<sequence length="59" mass="6841">MVDVDVLKEARKNYERERARLLSDRKEGVDKAGLNPSMEDDEAMDRDLDILWGTLFRAS</sequence>
<protein>
    <submittedName>
        <fullName evidence="1">Uncharacterized protein</fullName>
    </submittedName>
</protein>
<accession>C5KBF5</accession>
<dbReference type="EMBL" id="GG671811">
    <property type="protein sequence ID" value="EER18481.1"/>
    <property type="molecule type" value="Genomic_DNA"/>
</dbReference>
<reference evidence="1 2" key="1">
    <citation type="submission" date="2008-07" db="EMBL/GenBank/DDBJ databases">
        <authorList>
            <person name="El-Sayed N."/>
            <person name="Caler E."/>
            <person name="Inman J."/>
            <person name="Amedeo P."/>
            <person name="Hass B."/>
            <person name="Wortman J."/>
        </authorList>
    </citation>
    <scope>NUCLEOTIDE SEQUENCE [LARGE SCALE GENOMIC DNA]</scope>
    <source>
        <strain evidence="2">ATCC 50983 / TXsc</strain>
    </source>
</reference>